<feature type="compositionally biased region" description="Basic and acidic residues" evidence="2">
    <location>
        <begin position="62"/>
        <end position="75"/>
    </location>
</feature>
<feature type="compositionally biased region" description="Acidic residues" evidence="2">
    <location>
        <begin position="2855"/>
        <end position="2865"/>
    </location>
</feature>
<feature type="compositionally biased region" description="Basic and acidic residues" evidence="2">
    <location>
        <begin position="1706"/>
        <end position="1716"/>
    </location>
</feature>
<dbReference type="EMBL" id="MLAK01001446">
    <property type="protein sequence ID" value="OHS93002.1"/>
    <property type="molecule type" value="Genomic_DNA"/>
</dbReference>
<feature type="compositionally biased region" description="Acidic residues" evidence="2">
    <location>
        <begin position="2879"/>
        <end position="2892"/>
    </location>
</feature>
<feature type="compositionally biased region" description="Polar residues" evidence="2">
    <location>
        <begin position="593"/>
        <end position="610"/>
    </location>
</feature>
<feature type="compositionally biased region" description="Polar residues" evidence="2">
    <location>
        <begin position="2205"/>
        <end position="2232"/>
    </location>
</feature>
<proteinExistence type="predicted"/>
<dbReference type="VEuPathDB" id="TrichDB:TRFO_40700"/>
<feature type="compositionally biased region" description="Basic and acidic residues" evidence="2">
    <location>
        <begin position="1116"/>
        <end position="1127"/>
    </location>
</feature>
<evidence type="ECO:0000313" key="3">
    <source>
        <dbReference type="EMBL" id="OHS93002.1"/>
    </source>
</evidence>
<feature type="compositionally biased region" description="Basic residues" evidence="2">
    <location>
        <begin position="27"/>
        <end position="40"/>
    </location>
</feature>
<feature type="compositionally biased region" description="Acidic residues" evidence="2">
    <location>
        <begin position="1688"/>
        <end position="1697"/>
    </location>
</feature>
<comment type="caution">
    <text evidence="3">The sequence shown here is derived from an EMBL/GenBank/DDBJ whole genome shotgun (WGS) entry which is preliminary data.</text>
</comment>
<keyword evidence="1" id="KW-0175">Coiled coil</keyword>
<organism evidence="3 4">
    <name type="scientific">Tritrichomonas foetus</name>
    <dbReference type="NCBI Taxonomy" id="1144522"/>
    <lineage>
        <taxon>Eukaryota</taxon>
        <taxon>Metamonada</taxon>
        <taxon>Parabasalia</taxon>
        <taxon>Tritrichomonadida</taxon>
        <taxon>Tritrichomonadidae</taxon>
        <taxon>Tritrichomonas</taxon>
    </lineage>
</organism>
<dbReference type="RefSeq" id="XP_068346139.1">
    <property type="nucleotide sequence ID" value="XM_068513359.1"/>
</dbReference>
<feature type="compositionally biased region" description="Basic and acidic residues" evidence="2">
    <location>
        <begin position="1461"/>
        <end position="1477"/>
    </location>
</feature>
<accession>A0A1J4J0R6</accession>
<feature type="region of interest" description="Disordered" evidence="2">
    <location>
        <begin position="734"/>
        <end position="754"/>
    </location>
</feature>
<evidence type="ECO:0000256" key="1">
    <source>
        <dbReference type="SAM" id="Coils"/>
    </source>
</evidence>
<feature type="compositionally biased region" description="Basic and acidic residues" evidence="2">
    <location>
        <begin position="1741"/>
        <end position="1760"/>
    </location>
</feature>
<feature type="compositionally biased region" description="Basic and acidic residues" evidence="2">
    <location>
        <begin position="2233"/>
        <end position="2245"/>
    </location>
</feature>
<feature type="compositionally biased region" description="Polar residues" evidence="2">
    <location>
        <begin position="119"/>
        <end position="129"/>
    </location>
</feature>
<feature type="region of interest" description="Disordered" evidence="2">
    <location>
        <begin position="2096"/>
        <end position="2255"/>
    </location>
</feature>
<feature type="coiled-coil region" evidence="1">
    <location>
        <begin position="2391"/>
        <end position="2453"/>
    </location>
</feature>
<feature type="compositionally biased region" description="Acidic residues" evidence="2">
    <location>
        <begin position="1730"/>
        <end position="1740"/>
    </location>
</feature>
<feature type="compositionally biased region" description="Polar residues" evidence="2">
    <location>
        <begin position="624"/>
        <end position="634"/>
    </location>
</feature>
<protein>
    <submittedName>
        <fullName evidence="3">Uncharacterized protein</fullName>
    </submittedName>
</protein>
<feature type="compositionally biased region" description="Low complexity" evidence="2">
    <location>
        <begin position="560"/>
        <end position="569"/>
    </location>
</feature>
<feature type="compositionally biased region" description="Acidic residues" evidence="2">
    <location>
        <begin position="2781"/>
        <end position="2792"/>
    </location>
</feature>
<feature type="compositionally biased region" description="Polar residues" evidence="2">
    <location>
        <begin position="2768"/>
        <end position="2780"/>
    </location>
</feature>
<evidence type="ECO:0000256" key="2">
    <source>
        <dbReference type="SAM" id="MobiDB-lite"/>
    </source>
</evidence>
<feature type="compositionally biased region" description="Polar residues" evidence="2">
    <location>
        <begin position="1672"/>
        <end position="1686"/>
    </location>
</feature>
<feature type="compositionally biased region" description="Basic and acidic residues" evidence="2">
    <location>
        <begin position="2375"/>
        <end position="2384"/>
    </location>
</feature>
<gene>
    <name evidence="3" type="ORF">TRFO_40700</name>
</gene>
<evidence type="ECO:0000313" key="4">
    <source>
        <dbReference type="Proteomes" id="UP000179807"/>
    </source>
</evidence>
<dbReference type="GeneID" id="94848063"/>
<feature type="region of interest" description="Disordered" evidence="2">
    <location>
        <begin position="1349"/>
        <end position="1387"/>
    </location>
</feature>
<feature type="region of interest" description="Disordered" evidence="2">
    <location>
        <begin position="20"/>
        <end position="129"/>
    </location>
</feature>
<name>A0A1J4J0R6_9EUKA</name>
<feature type="region of interest" description="Disordered" evidence="2">
    <location>
        <begin position="1791"/>
        <end position="1815"/>
    </location>
</feature>
<feature type="compositionally biased region" description="Basic and acidic residues" evidence="2">
    <location>
        <begin position="2131"/>
        <end position="2144"/>
    </location>
</feature>
<feature type="compositionally biased region" description="Polar residues" evidence="2">
    <location>
        <begin position="1169"/>
        <end position="1200"/>
    </location>
</feature>
<feature type="region of interest" description="Disordered" evidence="2">
    <location>
        <begin position="2036"/>
        <end position="2058"/>
    </location>
</feature>
<keyword evidence="4" id="KW-1185">Reference proteome</keyword>
<feature type="compositionally biased region" description="Polar residues" evidence="2">
    <location>
        <begin position="2365"/>
        <end position="2374"/>
    </location>
</feature>
<dbReference type="Proteomes" id="UP000179807">
    <property type="component" value="Unassembled WGS sequence"/>
</dbReference>
<feature type="compositionally biased region" description="Acidic residues" evidence="2">
    <location>
        <begin position="1633"/>
        <end position="1643"/>
    </location>
</feature>
<feature type="region of interest" description="Disordered" evidence="2">
    <location>
        <begin position="2852"/>
        <end position="2892"/>
    </location>
</feature>
<feature type="compositionally biased region" description="Polar residues" evidence="2">
    <location>
        <begin position="85"/>
        <end position="99"/>
    </location>
</feature>
<feature type="compositionally biased region" description="Polar residues" evidence="2">
    <location>
        <begin position="1082"/>
        <end position="1095"/>
    </location>
</feature>
<feature type="region of interest" description="Disordered" evidence="2">
    <location>
        <begin position="510"/>
        <end position="571"/>
    </location>
</feature>
<feature type="region of interest" description="Disordered" evidence="2">
    <location>
        <begin position="2365"/>
        <end position="2384"/>
    </location>
</feature>
<feature type="compositionally biased region" description="Polar residues" evidence="2">
    <location>
        <begin position="1801"/>
        <end position="1815"/>
    </location>
</feature>
<feature type="region of interest" description="Disordered" evidence="2">
    <location>
        <begin position="2753"/>
        <end position="2815"/>
    </location>
</feature>
<feature type="region of interest" description="Disordered" evidence="2">
    <location>
        <begin position="848"/>
        <end position="1300"/>
    </location>
</feature>
<feature type="region of interest" description="Disordered" evidence="2">
    <location>
        <begin position="1521"/>
        <end position="1771"/>
    </location>
</feature>
<feature type="region of interest" description="Disordered" evidence="2">
    <location>
        <begin position="2686"/>
        <end position="2708"/>
    </location>
</feature>
<feature type="compositionally biased region" description="Polar residues" evidence="2">
    <location>
        <begin position="992"/>
        <end position="1039"/>
    </location>
</feature>
<feature type="compositionally biased region" description="Acidic residues" evidence="2">
    <location>
        <begin position="2119"/>
        <end position="2128"/>
    </location>
</feature>
<feature type="compositionally biased region" description="Low complexity" evidence="2">
    <location>
        <begin position="510"/>
        <end position="533"/>
    </location>
</feature>
<feature type="compositionally biased region" description="Polar residues" evidence="2">
    <location>
        <begin position="969"/>
        <end position="980"/>
    </location>
</feature>
<feature type="compositionally biased region" description="Polar residues" evidence="2">
    <location>
        <begin position="41"/>
        <end position="61"/>
    </location>
</feature>
<feature type="region of interest" description="Disordered" evidence="2">
    <location>
        <begin position="656"/>
        <end position="680"/>
    </location>
</feature>
<feature type="compositionally biased region" description="Low complexity" evidence="2">
    <location>
        <begin position="1862"/>
        <end position="1871"/>
    </location>
</feature>
<feature type="compositionally biased region" description="Low complexity" evidence="2">
    <location>
        <begin position="1096"/>
        <end position="1110"/>
    </location>
</feature>
<feature type="compositionally biased region" description="Polar residues" evidence="2">
    <location>
        <begin position="943"/>
        <end position="956"/>
    </location>
</feature>
<feature type="compositionally biased region" description="Basic and acidic residues" evidence="2">
    <location>
        <begin position="2151"/>
        <end position="2161"/>
    </location>
</feature>
<feature type="compositionally biased region" description="Polar residues" evidence="2">
    <location>
        <begin position="481"/>
        <end position="498"/>
    </location>
</feature>
<feature type="compositionally biased region" description="Polar residues" evidence="2">
    <location>
        <begin position="1611"/>
        <end position="1623"/>
    </location>
</feature>
<feature type="compositionally biased region" description="Low complexity" evidence="2">
    <location>
        <begin position="544"/>
        <end position="553"/>
    </location>
</feature>
<feature type="compositionally biased region" description="Acidic residues" evidence="2">
    <location>
        <begin position="2192"/>
        <end position="2201"/>
    </location>
</feature>
<feature type="compositionally biased region" description="Polar residues" evidence="2">
    <location>
        <begin position="1376"/>
        <end position="1387"/>
    </location>
</feature>
<feature type="region of interest" description="Disordered" evidence="2">
    <location>
        <begin position="593"/>
        <end position="634"/>
    </location>
</feature>
<feature type="region of interest" description="Disordered" evidence="2">
    <location>
        <begin position="2553"/>
        <end position="2576"/>
    </location>
</feature>
<feature type="compositionally biased region" description="Basic and acidic residues" evidence="2">
    <location>
        <begin position="2042"/>
        <end position="2051"/>
    </location>
</feature>
<feature type="region of interest" description="Disordered" evidence="2">
    <location>
        <begin position="1422"/>
        <end position="1477"/>
    </location>
</feature>
<reference evidence="3" key="1">
    <citation type="submission" date="2016-10" db="EMBL/GenBank/DDBJ databases">
        <authorList>
            <person name="Benchimol M."/>
            <person name="Almeida L.G."/>
            <person name="Vasconcelos A.T."/>
            <person name="Perreira-Neves A."/>
            <person name="Rosa I.A."/>
            <person name="Tasca T."/>
            <person name="Bogo M.R."/>
            <person name="de Souza W."/>
        </authorList>
    </citation>
    <scope>NUCLEOTIDE SEQUENCE [LARGE SCALE GENOMIC DNA]</scope>
    <source>
        <strain evidence="3">K</strain>
    </source>
</reference>
<feature type="region of interest" description="Disordered" evidence="2">
    <location>
        <begin position="481"/>
        <end position="500"/>
    </location>
</feature>
<feature type="region of interest" description="Disordered" evidence="2">
    <location>
        <begin position="1849"/>
        <end position="1871"/>
    </location>
</feature>
<sequence length="2892" mass="324478">MLGDKFKEFLKEKGATANGANVQLKKEKTRKKSPGTKIKVKSSNTTKAHGHQLSNQQSSNTKRYDLASKKSDVTSKKASSKVSSNIGKTKISANHQNYGTTASTTTNKRKTTRSANHAVDSTNVPPSINKIRSNAKINEKEIPIRTENQPVIRQKYTFSKPPPQLLSKDEKKDQKYMEFGKTNNEKKTENYKINVSSSSDSEDVKLNKFTRNIISQKQRTKLVTDISDSSSSDIDIKKITNRYRTPSVPQKSSFASNIGRNPITTIGKIKKSIMSSSDDEIGAPVKPALVTKPTKLDFTLNNEVPAKTSTQNQRFDISSSSDDNFDISKYTRKGTTLKQTTTTATTTNTNTKTSTTNTNVKSATKTGVTSTNRFADLSLDDDDTDIDFDIPKYGKPVTTPTTTATTTTKLSSEKATVAIGSSSSDDFYLNKNLASPKKSPTQINQNSQKVNNIKANLYSSSSEDDLELKRIMNKARETVNRANSITKNTPLKTNLSSSSDEEINNILKNANAKKSSPGASSVASSKVSSQGVKTTTPARNLAISDSSSDDLLLNKSAPKPTNNPINTNIDLSSSDDEVFQMSKHLQNLKQTIANSSTIKSTPNKNTNLSSEDSDDILIKPKSPAPTQSKTPIKTNNVAISSSSDSDFYLNRKINKSPGVTIQSPPKKINTNISDSDDSSIDNSKFNDVSKSTTAKFNSITTTNANSLNVDTSSSDFEIPKKTFKSPVSNINTKSNVDISSSSDDNFGKNIPNPEKMKAVNRFPDLSSSDDDDFNVTPQLKNIQNMNSSPNSAHYAFKAKQQKLNNILETIDDGEYSSSGYQAYRTKSAAASITKNNSSSVHLEAQKILNEPDSDSSELLLKPAGKSPLKTQMHPDLSDSSSSPIPPSKPSTGMKNEPNLSDSEDTSELLKPPTKYQYASNDSDNSSDLLKDLKLMAPAKPAIQTLNKPNLSDSESLSDLAPPSIKKPQPISTHLNDSESLSELAPSMKKDGQVNNSKHGLDNSSSTEKLLQMTKKVTVTRTILSSDSSEIDETQSYSKQNKTETKQKSPIKTILSDTDSDLDLNLPPMKSQQIPIKPDLSDSDSTSNLIQQLKKPNSTINDSSDDNLNSSAQTLKVKPENEQPKFDLSDNYSDPELQKLIKKHTTSTKQNTENRFRDLSSDYSEDLNPHNPTNKSDNIKLQNQSIELSSSANESETSKLNVSPKRQVFAHPIDSDDEKDSSAPTAIPVVKTNLLSDSDTPLLPSPPKRSGKNVPLSDEDDSSFALTPKQKTPQYQRKPELSISPPVENHSPNKDKLELLSSDSDELIKKIEETKRKSKTTTYFSDVYSDDDVKIHSLKNNVNDILEETKRTSPKKNVVKIDESDSDSIIRKMKSPMKNNGSDSSTDQLIAKYSPKKKLTNDQMEFESDSSTEKIMKKYKNIFAKKEEDSEDEPKENRPSKMAAPYADELDFSDSSNQGKSTKNDKMIKYAKDQKDDAENNLILAAQALSESDDETIRKLVPNHSISSDDEEFERKMRNLGVNLNTNVQSNKEKNSDNESESDSLIQAAKKEARKNLQKVNDSSDSGKGDSLIKNNEETDSDELIKNINKVTRNMSKESSQKENIFAEEESSSGNDQLLLTNPEKSAPKTEKPDQDEEDDDDDSFEKRMKEMTKNINISDDDDDDDEFLKRMQSITKSDQIPQTKLYDSNEEEDDDDLIQSINQKLYGKDQQSEKSQSKAGNQIHSSNLVNEEEEEIENDESFEKRMKLLQGDENKTEKENLLSSSDDDNYDNIPLARKLLDMNNFSSSEAEAIGISKKNDNPSSEQATATYNMSSSDIDKIDFKFDTSKSEKNAHNLEDEGENEIFQNISSSITKTKETQETHSTQTTQKKTVIHVDTELISKEMKNKNKPKISVSSEAEKILLDEDSSYARIPTIPNKLEKIVQEEESENEAKADITRPNNDQLTINAKIVNEEEEIIEKEENTGECLSKSKHEQDNFKHDINELNEEEDYDDILDLATKYNNYKNINIDQNEEEDYDGDVDDFISSLTKHKHEMKTQMQKIEENEDNKADVYLPKNESSQLANSIKVEIEEEEEEEEILHHNLLDAEKEILLSSSDDEINEPKNLNTAKELAQIDTKEEEEEEEILELSNKDFDFQKSLNDKDSDETDSEIRNLLKEDSDSFAASRFPNILKHESSSSEKPVNKPVTDFNLDDDEEEEKDNSFKYTAPSSPAITPNPNENVNHELNVTKSETIKEGVNPKDPNDDFSTDSDLVDHISAQVEDFNDDYDEDNEKLDPNDLINQINETLSKNKMSTNKISQGMINADIEEDDDEKDIEIGDKVEIDLKSTDKSDDIKQTKNEINDKITFSDEDDDDYDLNEFHSRFNQTTSNESNETHDSKEDTMRKFASNEIKTENHMKLEEEEEELDDNLLNDINDDEIDTSSSDLDDPELMELKQKFLAMKAKREGIEKENNIEKESDKNLSIPTKNTDIMNNENKEDNSFGNALLNHNQNHSNLLTEEEEEDIQGLNSQLFAANNELKIHGNINLNEEDDEEDEDLKEIFMKHSIRINNQDNQEQMESLNKSESLLKSEDSEEEDFEEKLDMKNLINQKFINNENYNEEENESNDENLELQGKIVNQDSKIAKTEIKESNIESTEKIEENASSYLLGSEEEEEIDDIIAKIQKAKAKGTFDHNILNQEDEANEISDSDNNSSVGPDFNFNDDDNELDDALLAKMKSNINANKEKLHEIDLEEEEENDDEFMRKITQNAKKISSPGLDNNEEIVQKNNHPRNLNISEDQNETDDDDDDVIPIIKEAETMSDPSPHSSDEDVHKSIKLMGLDIDDGEEDDIDMTSDKADKLLKSLNILNSDNELLDSDEDNELPDIKIKGKENYLSMEEDEEEDDDDNVF</sequence>